<dbReference type="AlphaFoldDB" id="A0A0L6ZAR6"/>
<dbReference type="InterPro" id="IPR022516">
    <property type="entry name" value="CHP03798_Ocin"/>
</dbReference>
<dbReference type="NCBIfam" id="TIGR03798">
    <property type="entry name" value="leader_Nif11"/>
    <property type="match status" value="2"/>
</dbReference>
<dbReference type="PATRIC" id="fig|1121318.3.peg.1507"/>
<reference evidence="2" key="1">
    <citation type="submission" date="2015-08" db="EMBL/GenBank/DDBJ databases">
        <title>Genome sequence of the strict anaerobe Clostridium homopropionicum LuHBu1 (DSM 5847T).</title>
        <authorList>
            <person name="Poehlein A."/>
            <person name="Beck M."/>
            <person name="Schiel-Bengelsdorf B."/>
            <person name="Bengelsdorf F.R."/>
            <person name="Daniel R."/>
            <person name="Duerre P."/>
        </authorList>
    </citation>
    <scope>NUCLEOTIDE SEQUENCE [LARGE SCALE GENOMIC DNA]</scope>
    <source>
        <strain evidence="2">DSM 5847</strain>
    </source>
</reference>
<name>A0A0L6ZAR6_9CLOT</name>
<dbReference type="Proteomes" id="UP000037043">
    <property type="component" value="Unassembled WGS sequence"/>
</dbReference>
<protein>
    <submittedName>
        <fullName evidence="1">Uncharacterized protein</fullName>
    </submittedName>
</protein>
<organism evidence="1 2">
    <name type="scientific">Clostridium homopropionicum DSM 5847</name>
    <dbReference type="NCBI Taxonomy" id="1121318"/>
    <lineage>
        <taxon>Bacteria</taxon>
        <taxon>Bacillati</taxon>
        <taxon>Bacillota</taxon>
        <taxon>Clostridia</taxon>
        <taxon>Eubacteriales</taxon>
        <taxon>Clostridiaceae</taxon>
        <taxon>Clostridium</taxon>
    </lineage>
</organism>
<gene>
    <name evidence="1" type="ORF">CLHOM_14990</name>
</gene>
<dbReference type="RefSeq" id="WP_052221064.1">
    <property type="nucleotide sequence ID" value="NZ_LHUR01000020.1"/>
</dbReference>
<proteinExistence type="predicted"/>
<evidence type="ECO:0000313" key="1">
    <source>
        <dbReference type="EMBL" id="KOA20069.1"/>
    </source>
</evidence>
<evidence type="ECO:0000313" key="2">
    <source>
        <dbReference type="Proteomes" id="UP000037043"/>
    </source>
</evidence>
<keyword evidence="2" id="KW-1185">Reference proteome</keyword>
<comment type="caution">
    <text evidence="1">The sequence shown here is derived from an EMBL/GenBank/DDBJ whole genome shotgun (WGS) entry which is preliminary data.</text>
</comment>
<dbReference type="EMBL" id="LHUR01000020">
    <property type="protein sequence ID" value="KOA20069.1"/>
    <property type="molecule type" value="Genomic_DNA"/>
</dbReference>
<accession>A0A0L6ZAR6</accession>
<sequence length="205" mass="21604">MSNPVEQFILKSKENPAFIQKIAALKTRKEIVEAAKAEGIELSVEDIDTVNEALREERLKNIPKDTPVGKFISKLIEDKSFAELVMSQTDVEEVLRVSKKSGIDITAEDLSEINKIIGTMSGAAPVQPSYGELSEEDLEQVAGGFLGTSITEIVTSAVTFSIMSAATVSSAAITAATAASVGATLATAIASVAKSIDNVISQVNS</sequence>
<dbReference type="STRING" id="36844.SAMN04488501_12019"/>